<reference evidence="3" key="5">
    <citation type="submission" date="2018-04" db="UniProtKB">
        <authorList>
            <consortium name="EnsemblFungi"/>
        </authorList>
    </citation>
    <scope>IDENTIFICATION</scope>
    <source>
        <strain evidence="3">R3-111a-1</strain>
    </source>
</reference>
<keyword evidence="4" id="KW-1185">Reference proteome</keyword>
<dbReference type="RefSeq" id="XP_009220835.1">
    <property type="nucleotide sequence ID" value="XM_009222571.1"/>
</dbReference>
<dbReference type="EnsemblFungi" id="EJT79690">
    <property type="protein sequence ID" value="EJT79690"/>
    <property type="gene ID" value="GGTG_04774"/>
</dbReference>
<organism evidence="2">
    <name type="scientific">Gaeumannomyces tritici (strain R3-111a-1)</name>
    <name type="common">Wheat and barley take-all root rot fungus</name>
    <name type="synonym">Gaeumannomyces graminis var. tritici</name>
    <dbReference type="NCBI Taxonomy" id="644352"/>
    <lineage>
        <taxon>Eukaryota</taxon>
        <taxon>Fungi</taxon>
        <taxon>Dikarya</taxon>
        <taxon>Ascomycota</taxon>
        <taxon>Pezizomycotina</taxon>
        <taxon>Sordariomycetes</taxon>
        <taxon>Sordariomycetidae</taxon>
        <taxon>Magnaporthales</taxon>
        <taxon>Magnaporthaceae</taxon>
        <taxon>Gaeumannomyces</taxon>
    </lineage>
</organism>
<dbReference type="GeneID" id="20345232"/>
<evidence type="ECO:0000313" key="4">
    <source>
        <dbReference type="Proteomes" id="UP000006039"/>
    </source>
</evidence>
<dbReference type="EMBL" id="GL385396">
    <property type="protein sequence ID" value="EJT79690.1"/>
    <property type="molecule type" value="Genomic_DNA"/>
</dbReference>
<dbReference type="Proteomes" id="UP000006039">
    <property type="component" value="Unassembled WGS sequence"/>
</dbReference>
<name>J3NU23_GAET3</name>
<feature type="region of interest" description="Disordered" evidence="1">
    <location>
        <begin position="1"/>
        <end position="31"/>
    </location>
</feature>
<gene>
    <name evidence="3" type="primary">20345232</name>
    <name evidence="2" type="ORF">GGTG_04774</name>
</gene>
<proteinExistence type="predicted"/>
<evidence type="ECO:0000256" key="1">
    <source>
        <dbReference type="SAM" id="MobiDB-lite"/>
    </source>
</evidence>
<reference evidence="4" key="1">
    <citation type="submission" date="2010-07" db="EMBL/GenBank/DDBJ databases">
        <title>The genome sequence of Gaeumannomyces graminis var. tritici strain R3-111a-1.</title>
        <authorList>
            <consortium name="The Broad Institute Genome Sequencing Platform"/>
            <person name="Ma L.-J."/>
            <person name="Dead R."/>
            <person name="Young S."/>
            <person name="Zeng Q."/>
            <person name="Koehrsen M."/>
            <person name="Alvarado L."/>
            <person name="Berlin A."/>
            <person name="Chapman S.B."/>
            <person name="Chen Z."/>
            <person name="Freedman E."/>
            <person name="Gellesch M."/>
            <person name="Goldberg J."/>
            <person name="Griggs A."/>
            <person name="Gujja S."/>
            <person name="Heilman E.R."/>
            <person name="Heiman D."/>
            <person name="Hepburn T."/>
            <person name="Howarth C."/>
            <person name="Jen D."/>
            <person name="Larson L."/>
            <person name="Mehta T."/>
            <person name="Neiman D."/>
            <person name="Pearson M."/>
            <person name="Roberts A."/>
            <person name="Saif S."/>
            <person name="Shea T."/>
            <person name="Shenoy N."/>
            <person name="Sisk P."/>
            <person name="Stolte C."/>
            <person name="Sykes S."/>
            <person name="Walk T."/>
            <person name="White J."/>
            <person name="Yandava C."/>
            <person name="Haas B."/>
            <person name="Nusbaum C."/>
            <person name="Birren B."/>
        </authorList>
    </citation>
    <scope>NUCLEOTIDE SEQUENCE [LARGE SCALE GENOMIC DNA]</scope>
    <source>
        <strain evidence="4">R3-111a-1</strain>
    </source>
</reference>
<sequence length="82" mass="8795">MPPMSGSQPMPRAPPGPRFNSPPCHEPRATSTSLLALPHQLLPRPSVLVAVGCRPASRWGCHSPVAATFGWQPFVAATEMRI</sequence>
<dbReference type="AlphaFoldDB" id="J3NU23"/>
<reference evidence="2" key="3">
    <citation type="submission" date="2010-09" db="EMBL/GenBank/DDBJ databases">
        <title>Annotation of Gaeumannomyces graminis var. tritici R3-111a-1.</title>
        <authorList>
            <consortium name="The Broad Institute Genome Sequencing Platform"/>
            <person name="Ma L.-J."/>
            <person name="Dead R."/>
            <person name="Young S.K."/>
            <person name="Zeng Q."/>
            <person name="Gargeya S."/>
            <person name="Fitzgerald M."/>
            <person name="Haas B."/>
            <person name="Abouelleil A."/>
            <person name="Alvarado L."/>
            <person name="Arachchi H.M."/>
            <person name="Berlin A."/>
            <person name="Brown A."/>
            <person name="Chapman S.B."/>
            <person name="Chen Z."/>
            <person name="Dunbar C."/>
            <person name="Freedman E."/>
            <person name="Gearin G."/>
            <person name="Gellesch M."/>
            <person name="Goldberg J."/>
            <person name="Griggs A."/>
            <person name="Gujja S."/>
            <person name="Heiman D."/>
            <person name="Howarth C."/>
            <person name="Larson L."/>
            <person name="Lui A."/>
            <person name="MacDonald P.J.P."/>
            <person name="Mehta T."/>
            <person name="Montmayeur A."/>
            <person name="Murphy C."/>
            <person name="Neiman D."/>
            <person name="Pearson M."/>
            <person name="Priest M."/>
            <person name="Roberts A."/>
            <person name="Saif S."/>
            <person name="Shea T."/>
            <person name="Shenoy N."/>
            <person name="Sisk P."/>
            <person name="Stolte C."/>
            <person name="Sykes S."/>
            <person name="Yandava C."/>
            <person name="Wortman J."/>
            <person name="Nusbaum C."/>
            <person name="Birren B."/>
        </authorList>
    </citation>
    <scope>NUCLEOTIDE SEQUENCE</scope>
    <source>
        <strain evidence="2">R3-111a-1</strain>
    </source>
</reference>
<dbReference type="HOGENOM" id="CLU_2558408_0_0_1"/>
<evidence type="ECO:0000313" key="2">
    <source>
        <dbReference type="EMBL" id="EJT79690.1"/>
    </source>
</evidence>
<reference evidence="2" key="2">
    <citation type="submission" date="2010-07" db="EMBL/GenBank/DDBJ databases">
        <authorList>
            <consortium name="The Broad Institute Genome Sequencing Platform"/>
            <consortium name="Broad Institute Genome Sequencing Center for Infectious Disease"/>
            <person name="Ma L.-J."/>
            <person name="Dead R."/>
            <person name="Young S."/>
            <person name="Zeng Q."/>
            <person name="Koehrsen M."/>
            <person name="Alvarado L."/>
            <person name="Berlin A."/>
            <person name="Chapman S.B."/>
            <person name="Chen Z."/>
            <person name="Freedman E."/>
            <person name="Gellesch M."/>
            <person name="Goldberg J."/>
            <person name="Griggs A."/>
            <person name="Gujja S."/>
            <person name="Heilman E.R."/>
            <person name="Heiman D."/>
            <person name="Hepburn T."/>
            <person name="Howarth C."/>
            <person name="Jen D."/>
            <person name="Larson L."/>
            <person name="Mehta T."/>
            <person name="Neiman D."/>
            <person name="Pearson M."/>
            <person name="Roberts A."/>
            <person name="Saif S."/>
            <person name="Shea T."/>
            <person name="Shenoy N."/>
            <person name="Sisk P."/>
            <person name="Stolte C."/>
            <person name="Sykes S."/>
            <person name="Walk T."/>
            <person name="White J."/>
            <person name="Yandava C."/>
            <person name="Haas B."/>
            <person name="Nusbaum C."/>
            <person name="Birren B."/>
        </authorList>
    </citation>
    <scope>NUCLEOTIDE SEQUENCE</scope>
    <source>
        <strain evidence="2">R3-111a-1</strain>
    </source>
</reference>
<reference evidence="3" key="4">
    <citation type="journal article" date="2015" name="G3 (Bethesda)">
        <title>Genome sequences of three phytopathogenic species of the Magnaporthaceae family of fungi.</title>
        <authorList>
            <person name="Okagaki L.H."/>
            <person name="Nunes C.C."/>
            <person name="Sailsbery J."/>
            <person name="Clay B."/>
            <person name="Brown D."/>
            <person name="John T."/>
            <person name="Oh Y."/>
            <person name="Young N."/>
            <person name="Fitzgerald M."/>
            <person name="Haas B.J."/>
            <person name="Zeng Q."/>
            <person name="Young S."/>
            <person name="Adiconis X."/>
            <person name="Fan L."/>
            <person name="Levin J.Z."/>
            <person name="Mitchell T.K."/>
            <person name="Okubara P.A."/>
            <person name="Farman M.L."/>
            <person name="Kohn L.M."/>
            <person name="Birren B."/>
            <person name="Ma L.-J."/>
            <person name="Dean R.A."/>
        </authorList>
    </citation>
    <scope>NUCLEOTIDE SEQUENCE</scope>
    <source>
        <strain evidence="3">R3-111a-1</strain>
    </source>
</reference>
<dbReference type="VEuPathDB" id="FungiDB:GGTG_04774"/>
<protein>
    <submittedName>
        <fullName evidence="2 3">Uncharacterized protein</fullName>
    </submittedName>
</protein>
<evidence type="ECO:0000313" key="3">
    <source>
        <dbReference type="EnsemblFungi" id="EJT79690"/>
    </source>
</evidence>
<accession>J3NU23</accession>